<evidence type="ECO:0000256" key="14">
    <source>
        <dbReference type="RuleBase" id="RU369015"/>
    </source>
</evidence>
<evidence type="ECO:0000313" key="19">
    <source>
        <dbReference type="Proteomes" id="UP000027120"/>
    </source>
</evidence>
<dbReference type="PROSITE" id="PS51490">
    <property type="entry name" value="KHA"/>
    <property type="match status" value="1"/>
</dbReference>
<dbReference type="KEGG" id="cit:102607559"/>
<evidence type="ECO:0000256" key="10">
    <source>
        <dbReference type="ARBA" id="ARBA00023065"/>
    </source>
</evidence>
<keyword evidence="12 14" id="KW-0407">Ion channel</keyword>
<dbReference type="eggNOG" id="KOG0498">
    <property type="taxonomic scope" value="Eukaryota"/>
</dbReference>
<feature type="compositionally biased region" description="Basic and acidic residues" evidence="15">
    <location>
        <begin position="27"/>
        <end position="39"/>
    </location>
</feature>
<evidence type="ECO:0000256" key="4">
    <source>
        <dbReference type="ARBA" id="ARBA00022538"/>
    </source>
</evidence>
<keyword evidence="5 14" id="KW-0812">Transmembrane</keyword>
<dbReference type="PROSITE" id="PS50042">
    <property type="entry name" value="CNMP_BINDING_3"/>
    <property type="match status" value="1"/>
</dbReference>
<evidence type="ECO:0000256" key="3">
    <source>
        <dbReference type="ARBA" id="ARBA00022448"/>
    </source>
</evidence>
<dbReference type="GO" id="GO:0034702">
    <property type="term" value="C:monoatomic ion channel complex"/>
    <property type="evidence" value="ECO:0007669"/>
    <property type="project" value="UniProtKB-KW"/>
</dbReference>
<dbReference type="InterPro" id="IPR005821">
    <property type="entry name" value="Ion_trans_dom"/>
</dbReference>
<dbReference type="Gene3D" id="2.60.120.10">
    <property type="entry name" value="Jelly Rolls"/>
    <property type="match status" value="1"/>
</dbReference>
<feature type="transmembrane region" description="Helical" evidence="14">
    <location>
        <begin position="218"/>
        <end position="237"/>
    </location>
</feature>
<feature type="repeat" description="ANK" evidence="13">
    <location>
        <begin position="574"/>
        <end position="606"/>
    </location>
</feature>
<dbReference type="Pfam" id="PF00027">
    <property type="entry name" value="cNMP_binding"/>
    <property type="match status" value="1"/>
</dbReference>
<sequence>MSIKKKRRVLFCGAGGEDDDARVGGPQDKDDTETFSREEEGSQISISDGILPSLGVTARSCRRITLRRFIISPFEPRYRLWETFLVFLVFYTAWACPFEFGFLNQPSRPLAITDNVVNAIFAIDIILTFFLAYLDKATHLLVDDPKKIAWRYAKTWLTFDVISTIPSEAGRKFLPSALQAYGYFNMLRLWRLRRVSRLFARLEKDRNYSYIRVRYSKLACVTLFAVHCAACTFYLLAEHYRDPKGTWIGQTLGDFKQQSLWVRYVTSIYWSIATLTTTGYGDIHPVNTRERIFDIFFMFFNLGLTSYLLGNMNNLVVHGTARTRKFRDTIQAASSFARRNQLPVRLQDQMLAHLCLRHRTDSEGLQQQEIIESLPKAIQSSISHFLFYSLVDQVYLFRGVSNDLLFQLVTEMKAEYFPPKEDVILQNEAPTDLYILVTGAMELITRKGGIEQVVGEAKPGDVVGELGLLCYKPQLFTVRTKRLSQLLRLNRTAFLSLVQANVGDGTIIMNNLLQHLKDLGDPMMEGISTDTEQKLARGRMDLPLSLSFAAVRGDGLLLHQLLRRGSDPNELDNNGRTALHIAASRGHEHCVVLLLEYGADLNIRDSEGSVPLWEAMLGKHEPVVRILAENGALISSSDVGHFACTAIEQNDLLLLEKIVHYGGDVTQLTSNGTTPLHVAISEGNIEIVKFLIDQGSDIDKPDIHGWTPRALADHQGQEDIQILLQMKPEPKKAPVLTVPKKQQAPNPRKHLVKYSSEPSIPPYTPEVVSAVPEINLLNRHSRRRPNTFHNSLFGIVSAANTGEHSINFPTVSSYPPRVTISCPEKGQVSGKLVLLPKSLQELLSIASTKFGFTPSKILSKEGAEIDDVGLIRDDDHLFIVSDPAYGN</sequence>
<dbReference type="PROSITE" id="PS50088">
    <property type="entry name" value="ANK_REPEAT"/>
    <property type="match status" value="2"/>
</dbReference>
<dbReference type="PRINTS" id="PR01415">
    <property type="entry name" value="ANKYRIN"/>
</dbReference>
<dbReference type="PANTHER" id="PTHR45743">
    <property type="entry name" value="POTASSIUM CHANNEL AKT1"/>
    <property type="match status" value="1"/>
</dbReference>
<organism evidence="18 19">
    <name type="scientific">Citrus sinensis</name>
    <name type="common">Sweet orange</name>
    <name type="synonym">Citrus aurantium var. sinensis</name>
    <dbReference type="NCBI Taxonomy" id="2711"/>
    <lineage>
        <taxon>Eukaryota</taxon>
        <taxon>Viridiplantae</taxon>
        <taxon>Streptophyta</taxon>
        <taxon>Embryophyta</taxon>
        <taxon>Tracheophyta</taxon>
        <taxon>Spermatophyta</taxon>
        <taxon>Magnoliopsida</taxon>
        <taxon>eudicotyledons</taxon>
        <taxon>Gunneridae</taxon>
        <taxon>Pentapetalae</taxon>
        <taxon>rosids</taxon>
        <taxon>malvids</taxon>
        <taxon>Sapindales</taxon>
        <taxon>Rutaceae</taxon>
        <taxon>Aurantioideae</taxon>
        <taxon>Citrus</taxon>
    </lineage>
</organism>
<keyword evidence="8 14" id="KW-0630">Potassium</keyword>
<comment type="similarity">
    <text evidence="2 14">Belongs to the potassium channel family. Plant (TC 1.A.1.4) subfamily.</text>
</comment>
<evidence type="ECO:0000256" key="11">
    <source>
        <dbReference type="ARBA" id="ARBA00023136"/>
    </source>
</evidence>
<dbReference type="SMART" id="SM00100">
    <property type="entry name" value="cNMP"/>
    <property type="match status" value="1"/>
</dbReference>
<evidence type="ECO:0000256" key="2">
    <source>
        <dbReference type="ARBA" id="ARBA00007929"/>
    </source>
</evidence>
<comment type="subcellular location">
    <subcellularLocation>
        <location evidence="1 14">Membrane</location>
        <topology evidence="1 14">Multi-pass membrane protein</topology>
    </subcellularLocation>
</comment>
<evidence type="ECO:0000259" key="17">
    <source>
        <dbReference type="PROSITE" id="PS51490"/>
    </source>
</evidence>
<dbReference type="InterPro" id="IPR036770">
    <property type="entry name" value="Ankyrin_rpt-contain_sf"/>
</dbReference>
<dbReference type="Pfam" id="PF00520">
    <property type="entry name" value="Ion_trans"/>
    <property type="match status" value="1"/>
</dbReference>
<dbReference type="STRING" id="2711.A0A067FEN2"/>
<feature type="region of interest" description="Disordered" evidence="15">
    <location>
        <begin position="14"/>
        <end position="39"/>
    </location>
</feature>
<evidence type="ECO:0000256" key="7">
    <source>
        <dbReference type="ARBA" id="ARBA00022882"/>
    </source>
</evidence>
<accession>A0A067FEN2</accession>
<comment type="function">
    <text evidence="14">Potassium channel.</text>
</comment>
<evidence type="ECO:0000256" key="12">
    <source>
        <dbReference type="ARBA" id="ARBA00023303"/>
    </source>
</evidence>
<evidence type="ECO:0000313" key="18">
    <source>
        <dbReference type="EMBL" id="KDO61656.1"/>
    </source>
</evidence>
<dbReference type="InterPro" id="IPR021789">
    <property type="entry name" value="KHA_dom"/>
</dbReference>
<dbReference type="Proteomes" id="UP000027120">
    <property type="component" value="Unassembled WGS sequence"/>
</dbReference>
<dbReference type="CDD" id="cd00038">
    <property type="entry name" value="CAP_ED"/>
    <property type="match status" value="1"/>
</dbReference>
<feature type="transmembrane region" description="Helical" evidence="14">
    <location>
        <begin position="84"/>
        <end position="103"/>
    </location>
</feature>
<feature type="domain" description="Cyclic nucleotide-binding" evidence="16">
    <location>
        <begin position="396"/>
        <end position="498"/>
    </location>
</feature>
<dbReference type="PANTHER" id="PTHR45743:SF2">
    <property type="entry name" value="POTASSIUM CHANNEL AKT1"/>
    <property type="match status" value="1"/>
</dbReference>
<evidence type="ECO:0000256" key="9">
    <source>
        <dbReference type="ARBA" id="ARBA00022989"/>
    </source>
</evidence>
<reference evidence="18 19" key="1">
    <citation type="submission" date="2014-04" db="EMBL/GenBank/DDBJ databases">
        <authorList>
            <consortium name="International Citrus Genome Consortium"/>
            <person name="Gmitter F."/>
            <person name="Chen C."/>
            <person name="Farmerie W."/>
            <person name="Harkins T."/>
            <person name="Desany B."/>
            <person name="Mohiuddin M."/>
            <person name="Kodira C."/>
            <person name="Borodovsky M."/>
            <person name="Lomsadze A."/>
            <person name="Burns P."/>
            <person name="Jenkins J."/>
            <person name="Prochnik S."/>
            <person name="Shu S."/>
            <person name="Chapman J."/>
            <person name="Pitluck S."/>
            <person name="Schmutz J."/>
            <person name="Rokhsar D."/>
        </authorList>
    </citation>
    <scope>NUCLEOTIDE SEQUENCE</scope>
</reference>
<name>A0A067FEN2_CITSI</name>
<keyword evidence="19" id="KW-1185">Reference proteome</keyword>
<dbReference type="OrthoDB" id="426293at2759"/>
<dbReference type="InterPro" id="IPR018490">
    <property type="entry name" value="cNMP-bd_dom_sf"/>
</dbReference>
<keyword evidence="9 14" id="KW-1133">Transmembrane helix</keyword>
<dbReference type="InterPro" id="IPR045319">
    <property type="entry name" value="KAT/AKT"/>
</dbReference>
<dbReference type="SMR" id="A0A067FEN2"/>
<evidence type="ECO:0000256" key="5">
    <source>
        <dbReference type="ARBA" id="ARBA00022692"/>
    </source>
</evidence>
<dbReference type="PROSITE" id="PS50297">
    <property type="entry name" value="ANK_REP_REGION"/>
    <property type="match status" value="2"/>
</dbReference>
<dbReference type="InterPro" id="IPR000595">
    <property type="entry name" value="cNMP-bd_dom"/>
</dbReference>
<keyword evidence="4 14" id="KW-0633">Potassium transport</keyword>
<comment type="subunit">
    <text evidence="14">The potassium channel is composed of a homo- or heterotetrameric complex of pore-forming subunits.</text>
</comment>
<dbReference type="FunFam" id="1.10.287.70:FF:000123">
    <property type="entry name" value="Potassium channel KAT3"/>
    <property type="match status" value="1"/>
</dbReference>
<feature type="domain" description="KHA" evidence="17">
    <location>
        <begin position="817"/>
        <end position="887"/>
    </location>
</feature>
<keyword evidence="3 14" id="KW-0813">Transport</keyword>
<dbReference type="PRINTS" id="PR01463">
    <property type="entry name" value="EAGCHANLFMLY"/>
</dbReference>
<evidence type="ECO:0000256" key="6">
    <source>
        <dbReference type="ARBA" id="ARBA00022826"/>
    </source>
</evidence>
<dbReference type="InterPro" id="IPR003938">
    <property type="entry name" value="K_chnl_volt-dep_EAG/ELK/ERG"/>
</dbReference>
<proteinExistence type="inferred from homology"/>
<dbReference type="Gene3D" id="1.10.287.70">
    <property type="match status" value="1"/>
</dbReference>
<dbReference type="PaxDb" id="2711-XP_006483310.1"/>
<evidence type="ECO:0000256" key="8">
    <source>
        <dbReference type="ARBA" id="ARBA00022958"/>
    </source>
</evidence>
<feature type="transmembrane region" description="Helical" evidence="14">
    <location>
        <begin position="261"/>
        <end position="280"/>
    </location>
</feature>
<comment type="domain">
    <text evidence="14">The KHA domain (rich in hydrophobic and acidic residues) present in the C-terminal part is likely to be important for tetramerization.</text>
</comment>
<dbReference type="InterPro" id="IPR014710">
    <property type="entry name" value="RmlC-like_jellyroll"/>
</dbReference>
<evidence type="ECO:0000259" key="16">
    <source>
        <dbReference type="PROSITE" id="PS50042"/>
    </source>
</evidence>
<evidence type="ECO:0000256" key="15">
    <source>
        <dbReference type="SAM" id="MobiDB-lite"/>
    </source>
</evidence>
<dbReference type="SUPFAM" id="SSF51206">
    <property type="entry name" value="cAMP-binding domain-like"/>
    <property type="match status" value="1"/>
</dbReference>
<dbReference type="Pfam" id="PF11834">
    <property type="entry name" value="KHA"/>
    <property type="match status" value="1"/>
</dbReference>
<keyword evidence="6 14" id="KW-0631">Potassium channel</keyword>
<dbReference type="Gene3D" id="1.25.40.20">
    <property type="entry name" value="Ankyrin repeat-containing domain"/>
    <property type="match status" value="1"/>
</dbReference>
<evidence type="ECO:0000256" key="1">
    <source>
        <dbReference type="ARBA" id="ARBA00004141"/>
    </source>
</evidence>
<dbReference type="AlphaFoldDB" id="A0A067FEN2"/>
<dbReference type="EMBL" id="KK784923">
    <property type="protein sequence ID" value="KDO61656.1"/>
    <property type="molecule type" value="Genomic_DNA"/>
</dbReference>
<keyword evidence="7 14" id="KW-0851">Voltage-gated channel</keyword>
<dbReference type="SMART" id="SM00248">
    <property type="entry name" value="ANK"/>
    <property type="match status" value="4"/>
</dbReference>
<dbReference type="SUPFAM" id="SSF81324">
    <property type="entry name" value="Voltage-gated potassium channels"/>
    <property type="match status" value="1"/>
</dbReference>
<dbReference type="Pfam" id="PF12796">
    <property type="entry name" value="Ank_2"/>
    <property type="match status" value="2"/>
</dbReference>
<evidence type="ECO:0000256" key="13">
    <source>
        <dbReference type="PROSITE-ProRule" id="PRU00023"/>
    </source>
</evidence>
<keyword evidence="11 14" id="KW-0472">Membrane</keyword>
<keyword evidence="10 14" id="KW-0406">Ion transport</keyword>
<dbReference type="FunFam" id="2.60.120.10:FF:000074">
    <property type="entry name" value="Potassium channel KAT2"/>
    <property type="match status" value="1"/>
</dbReference>
<dbReference type="InterPro" id="IPR002110">
    <property type="entry name" value="Ankyrin_rpt"/>
</dbReference>
<dbReference type="GO" id="GO:0005249">
    <property type="term" value="F:voltage-gated potassium channel activity"/>
    <property type="evidence" value="ECO:0007669"/>
    <property type="project" value="UniProtKB-UniRule"/>
</dbReference>
<feature type="repeat" description="ANK" evidence="13">
    <location>
        <begin position="671"/>
        <end position="703"/>
    </location>
</feature>
<feature type="transmembrane region" description="Helical" evidence="14">
    <location>
        <begin position="115"/>
        <end position="134"/>
    </location>
</feature>
<keyword evidence="13" id="KW-0040">ANK repeat</keyword>
<protein>
    <recommendedName>
        <fullName evidence="14">Potassium channel</fullName>
    </recommendedName>
</protein>
<gene>
    <name evidence="18" type="ORF">CISIN_1g002728mg</name>
</gene>
<comment type="caution">
    <text evidence="14">Lacks conserved residue(s) required for the propagation of feature annotation.</text>
</comment>
<feature type="transmembrane region" description="Helical" evidence="14">
    <location>
        <begin position="292"/>
        <end position="310"/>
    </location>
</feature>
<dbReference type="SUPFAM" id="SSF48403">
    <property type="entry name" value="Ankyrin repeat"/>
    <property type="match status" value="1"/>
</dbReference>
<comment type="domain">
    <text evidence="14">The segment S4 is probably the voltage-sensor and is characterized by a series of positively charged amino acids. The pore-forming region H5 is enclosed by the transmembrane segments S5 and S6 in the Shaker-type (1P/6TM) and contains the GYGD signature motif which seems to be involved in potassium selectivity.</text>
</comment>